<dbReference type="PROSITE" id="PS51257">
    <property type="entry name" value="PROKAR_LIPOPROTEIN"/>
    <property type="match status" value="1"/>
</dbReference>
<evidence type="ECO:0000313" key="3">
    <source>
        <dbReference type="Proteomes" id="UP001228643"/>
    </source>
</evidence>
<comment type="caution">
    <text evidence="2">The sequence shown here is derived from an EMBL/GenBank/DDBJ whole genome shotgun (WGS) entry which is preliminary data.</text>
</comment>
<name>A0AAW6TH87_9FLAO</name>
<reference evidence="2 3" key="1">
    <citation type="submission" date="2023-04" db="EMBL/GenBank/DDBJ databases">
        <title>Two novel species of Flavobacterium.</title>
        <authorList>
            <person name="Liu Q."/>
            <person name="Xin Y.-H."/>
        </authorList>
    </citation>
    <scope>NUCLEOTIDE SEQUENCE [LARGE SCALE GENOMIC DNA]</scope>
    <source>
        <strain evidence="2 3">LB2P87</strain>
    </source>
</reference>
<proteinExistence type="predicted"/>
<feature type="chain" id="PRO_5043778764" description="Alpha-ketoglutarate decarboxylase" evidence="1">
    <location>
        <begin position="28"/>
        <end position="180"/>
    </location>
</feature>
<gene>
    <name evidence="2" type="ORF">QLS97_01250</name>
</gene>
<accession>A0AAW6TH87</accession>
<protein>
    <recommendedName>
        <fullName evidence="4">Alpha-ketoglutarate decarboxylase</fullName>
    </recommendedName>
</protein>
<dbReference type="Proteomes" id="UP001228643">
    <property type="component" value="Unassembled WGS sequence"/>
</dbReference>
<organism evidence="2 3">
    <name type="scientific">Flavobacterium yafengii</name>
    <dbReference type="NCBI Taxonomy" id="3041253"/>
    <lineage>
        <taxon>Bacteria</taxon>
        <taxon>Pseudomonadati</taxon>
        <taxon>Bacteroidota</taxon>
        <taxon>Flavobacteriia</taxon>
        <taxon>Flavobacteriales</taxon>
        <taxon>Flavobacteriaceae</taxon>
        <taxon>Flavobacterium</taxon>
    </lineage>
</organism>
<keyword evidence="3" id="KW-1185">Reference proteome</keyword>
<sequence>MTKNSFLEDSKSLLVIIILFFSSCLLAQQNTPTPKTQNQFWRNVQFGGGIGLGFGSGYTDIALAPSAIYNFNEYAALGVGLQYKYLKQRDYYASHLYGGSVIGLFNPIHEIQLSAELEQLRVNVNLDGSNSNSQDYWNTGLFLGAGYRSGNATIGARYNVLNDKNNIYGSAFMPFIRVYF</sequence>
<evidence type="ECO:0008006" key="4">
    <source>
        <dbReference type="Google" id="ProtNLM"/>
    </source>
</evidence>
<dbReference type="RefSeq" id="WP_282713875.1">
    <property type="nucleotide sequence ID" value="NZ_JASCRV010000001.1"/>
</dbReference>
<feature type="signal peptide" evidence="1">
    <location>
        <begin position="1"/>
        <end position="27"/>
    </location>
</feature>
<dbReference type="EMBL" id="JASCRY010000001">
    <property type="protein sequence ID" value="MDI5948261.1"/>
    <property type="molecule type" value="Genomic_DNA"/>
</dbReference>
<keyword evidence="1" id="KW-0732">Signal</keyword>
<evidence type="ECO:0000256" key="1">
    <source>
        <dbReference type="SAM" id="SignalP"/>
    </source>
</evidence>
<evidence type="ECO:0000313" key="2">
    <source>
        <dbReference type="EMBL" id="MDI5948261.1"/>
    </source>
</evidence>
<dbReference type="AlphaFoldDB" id="A0AAW6TH87"/>